<dbReference type="InterPro" id="IPR038501">
    <property type="entry name" value="Spore_GerAC_C_sf"/>
</dbReference>
<dbReference type="EMBL" id="UFWZ01000001">
    <property type="protein sequence ID" value="SUY46653.1"/>
    <property type="molecule type" value="Genomic_DNA"/>
</dbReference>
<dbReference type="PANTHER" id="PTHR35789">
    <property type="entry name" value="SPORE GERMINATION PROTEIN B3"/>
    <property type="match status" value="1"/>
</dbReference>
<evidence type="ECO:0000256" key="1">
    <source>
        <dbReference type="ARBA" id="ARBA00004635"/>
    </source>
</evidence>
<feature type="domain" description="Spore germination GerAC-like C-terminal" evidence="8">
    <location>
        <begin position="222"/>
        <end position="385"/>
    </location>
</feature>
<evidence type="ECO:0000256" key="6">
    <source>
        <dbReference type="ARBA" id="ARBA00023139"/>
    </source>
</evidence>
<proteinExistence type="inferred from homology"/>
<dbReference type="Proteomes" id="UP000254664">
    <property type="component" value="Unassembled WGS sequence"/>
</dbReference>
<dbReference type="AlphaFoldDB" id="A0A381J6N5"/>
<comment type="subcellular location">
    <subcellularLocation>
        <location evidence="1">Membrane</location>
        <topology evidence="1">Lipid-anchor</topology>
    </subcellularLocation>
</comment>
<dbReference type="NCBIfam" id="TIGR02887">
    <property type="entry name" value="spore_ger_x_C"/>
    <property type="match status" value="1"/>
</dbReference>
<dbReference type="GO" id="GO:0009847">
    <property type="term" value="P:spore germination"/>
    <property type="evidence" value="ECO:0007669"/>
    <property type="project" value="InterPro"/>
</dbReference>
<protein>
    <submittedName>
        <fullName evidence="10">Spore germination protein</fullName>
    </submittedName>
</protein>
<organism evidence="10 11">
    <name type="scientific">Clostridium putrefaciens</name>
    <dbReference type="NCBI Taxonomy" id="99675"/>
    <lineage>
        <taxon>Bacteria</taxon>
        <taxon>Bacillati</taxon>
        <taxon>Bacillota</taxon>
        <taxon>Clostridia</taxon>
        <taxon>Eubacteriales</taxon>
        <taxon>Clostridiaceae</taxon>
        <taxon>Clostridium</taxon>
    </lineage>
</organism>
<dbReference type="OrthoDB" id="2569624at2"/>
<accession>A0A381J6N5</accession>
<evidence type="ECO:0000256" key="3">
    <source>
        <dbReference type="ARBA" id="ARBA00022544"/>
    </source>
</evidence>
<evidence type="ECO:0000256" key="2">
    <source>
        <dbReference type="ARBA" id="ARBA00007886"/>
    </source>
</evidence>
<evidence type="ECO:0000259" key="8">
    <source>
        <dbReference type="Pfam" id="PF05504"/>
    </source>
</evidence>
<dbReference type="Pfam" id="PF25198">
    <property type="entry name" value="Spore_GerAC_N"/>
    <property type="match status" value="1"/>
</dbReference>
<evidence type="ECO:0000256" key="4">
    <source>
        <dbReference type="ARBA" id="ARBA00022729"/>
    </source>
</evidence>
<dbReference type="PANTHER" id="PTHR35789:SF1">
    <property type="entry name" value="SPORE GERMINATION PROTEIN B3"/>
    <property type="match status" value="1"/>
</dbReference>
<evidence type="ECO:0000313" key="11">
    <source>
        <dbReference type="Proteomes" id="UP000254664"/>
    </source>
</evidence>
<keyword evidence="11" id="KW-1185">Reference proteome</keyword>
<keyword evidence="5" id="KW-0472">Membrane</keyword>
<dbReference type="InterPro" id="IPR046953">
    <property type="entry name" value="Spore_GerAC-like_C"/>
</dbReference>
<dbReference type="PROSITE" id="PS51257">
    <property type="entry name" value="PROKAR_LIPOPROTEIN"/>
    <property type="match status" value="1"/>
</dbReference>
<gene>
    <name evidence="10" type="primary">gerBC_2</name>
    <name evidence="10" type="ORF">NCTC9836_00949</name>
</gene>
<dbReference type="RefSeq" id="WP_115640695.1">
    <property type="nucleotide sequence ID" value="NZ_UFWZ01000001.1"/>
</dbReference>
<dbReference type="InterPro" id="IPR008844">
    <property type="entry name" value="Spore_GerAC-like"/>
</dbReference>
<keyword evidence="3" id="KW-0309">Germination</keyword>
<reference evidence="10 11" key="1">
    <citation type="submission" date="2018-06" db="EMBL/GenBank/DDBJ databases">
        <authorList>
            <consortium name="Pathogen Informatics"/>
            <person name="Doyle S."/>
        </authorList>
    </citation>
    <scope>NUCLEOTIDE SEQUENCE [LARGE SCALE GENOMIC DNA]</scope>
    <source>
        <strain evidence="10 11">NCTC9836</strain>
    </source>
</reference>
<keyword evidence="4" id="KW-0732">Signal</keyword>
<evidence type="ECO:0000256" key="5">
    <source>
        <dbReference type="ARBA" id="ARBA00023136"/>
    </source>
</evidence>
<keyword evidence="7" id="KW-0449">Lipoprotein</keyword>
<evidence type="ECO:0000259" key="9">
    <source>
        <dbReference type="Pfam" id="PF25198"/>
    </source>
</evidence>
<sequence>MRKIGILAIIIICLFTTGCWDQVEIDRRILVSLIGIDAGKDISREKEDELSKDSSMEDLEKLKVSYSFPNIADFSPSKPTIQGDIYFTANTYSMEGALKEVCDFSSRSIYLEHVRVILISKDILSYPHTMVEILDYLERQPKINRRAYVIVTDSDPEEFIKIVPPIDKHTQINITGIMENNARNGFMKPVTLSELLISLEKSNSDVIPFMKIDKQKNEFLLDGSTVIKDYAFKGNLDVNETLSLNILNGKLKSGVKSVIQEGHPIDFEIYGSKRRTKAYIKDQQLNVDINIRLEGVIKSAYLGKEDFNKDSLKELEDKISGCMEYDCKKVLDYLQKELNVDVIGVNEYIEKFQPKIWKDIKDDPEEAFSKAKINIKIDTSIRRGGITK</sequence>
<comment type="similarity">
    <text evidence="2">Belongs to the GerABKC lipoprotein family.</text>
</comment>
<name>A0A381J6N5_9CLOT</name>
<evidence type="ECO:0000256" key="7">
    <source>
        <dbReference type="ARBA" id="ARBA00023288"/>
    </source>
</evidence>
<feature type="domain" description="Spore germination protein N-terminal" evidence="9">
    <location>
        <begin position="21"/>
        <end position="211"/>
    </location>
</feature>
<dbReference type="Pfam" id="PF05504">
    <property type="entry name" value="Spore_GerAC"/>
    <property type="match status" value="1"/>
</dbReference>
<keyword evidence="6" id="KW-0564">Palmitate</keyword>
<dbReference type="InterPro" id="IPR057336">
    <property type="entry name" value="GerAC_N"/>
</dbReference>
<evidence type="ECO:0000313" key="10">
    <source>
        <dbReference type="EMBL" id="SUY46653.1"/>
    </source>
</evidence>
<dbReference type="Gene3D" id="3.30.300.210">
    <property type="entry name" value="Nutrient germinant receptor protein C, domain 3"/>
    <property type="match status" value="1"/>
</dbReference>
<dbReference type="GO" id="GO:0016020">
    <property type="term" value="C:membrane"/>
    <property type="evidence" value="ECO:0007669"/>
    <property type="project" value="UniProtKB-SubCell"/>
</dbReference>